<gene>
    <name evidence="3" type="ORF">QVD17_42422</name>
</gene>
<evidence type="ECO:0000313" key="4">
    <source>
        <dbReference type="Proteomes" id="UP001229421"/>
    </source>
</evidence>
<sequence length="300" mass="34221">MKNKKIMTIINTKTNGQFPSRKNGKTNVLRPVVNQSQMYEGASKKSLRMSNDFIRISIVLFMLLFFYLAFLLIGIDFNLVIMKLQSMLLGKSLHFLFSRLGWGGLIVLAFLFFYPETMGKMMDPSGASGSGSGEGRGFRWTDLFGSSSTGSSETSVAPDPTSTHPGEPAAPIAEVYLPLQEDGQRRLELSHRLSINTIRHPLPDSIFDDIIETQFRTELQIEKALRSDRVQEDDFLDKRHQIRGVLFYPNGRAFSLETYKDHLNQIDTYGTHRSLPYRRLMSAIHNFDLDLDFAKIKRNR</sequence>
<keyword evidence="2" id="KW-0472">Membrane</keyword>
<evidence type="ECO:0000313" key="3">
    <source>
        <dbReference type="EMBL" id="KAK1405908.1"/>
    </source>
</evidence>
<accession>A0AAD8JLC5</accession>
<dbReference type="EMBL" id="JAUHHV010000021">
    <property type="protein sequence ID" value="KAK1405908.1"/>
    <property type="molecule type" value="Genomic_DNA"/>
</dbReference>
<name>A0AAD8JLC5_TARER</name>
<keyword evidence="2" id="KW-1133">Transmembrane helix</keyword>
<evidence type="ECO:0000256" key="1">
    <source>
        <dbReference type="SAM" id="MobiDB-lite"/>
    </source>
</evidence>
<organism evidence="3 4">
    <name type="scientific">Tagetes erecta</name>
    <name type="common">African marigold</name>
    <dbReference type="NCBI Taxonomy" id="13708"/>
    <lineage>
        <taxon>Eukaryota</taxon>
        <taxon>Viridiplantae</taxon>
        <taxon>Streptophyta</taxon>
        <taxon>Embryophyta</taxon>
        <taxon>Tracheophyta</taxon>
        <taxon>Spermatophyta</taxon>
        <taxon>Magnoliopsida</taxon>
        <taxon>eudicotyledons</taxon>
        <taxon>Gunneridae</taxon>
        <taxon>Pentapetalae</taxon>
        <taxon>asterids</taxon>
        <taxon>campanulids</taxon>
        <taxon>Asterales</taxon>
        <taxon>Asteraceae</taxon>
        <taxon>Asteroideae</taxon>
        <taxon>Heliantheae alliance</taxon>
        <taxon>Tageteae</taxon>
        <taxon>Tagetes</taxon>
    </lineage>
</organism>
<comment type="caution">
    <text evidence="3">The sequence shown here is derived from an EMBL/GenBank/DDBJ whole genome shotgun (WGS) entry which is preliminary data.</text>
</comment>
<dbReference type="AlphaFoldDB" id="A0AAD8JLC5"/>
<keyword evidence="4" id="KW-1185">Reference proteome</keyword>
<feature type="transmembrane region" description="Helical" evidence="2">
    <location>
        <begin position="95"/>
        <end position="114"/>
    </location>
</feature>
<reference evidence="3" key="1">
    <citation type="journal article" date="2023" name="bioRxiv">
        <title>Improved chromosome-level genome assembly for marigold (Tagetes erecta).</title>
        <authorList>
            <person name="Jiang F."/>
            <person name="Yuan L."/>
            <person name="Wang S."/>
            <person name="Wang H."/>
            <person name="Xu D."/>
            <person name="Wang A."/>
            <person name="Fan W."/>
        </authorList>
    </citation>
    <scope>NUCLEOTIDE SEQUENCE</scope>
    <source>
        <strain evidence="3">WSJ</strain>
        <tissue evidence="3">Leaf</tissue>
    </source>
</reference>
<feature type="region of interest" description="Disordered" evidence="1">
    <location>
        <begin position="146"/>
        <end position="168"/>
    </location>
</feature>
<proteinExistence type="predicted"/>
<keyword evidence="2" id="KW-0812">Transmembrane</keyword>
<feature type="transmembrane region" description="Helical" evidence="2">
    <location>
        <begin position="53"/>
        <end position="75"/>
    </location>
</feature>
<dbReference type="Proteomes" id="UP001229421">
    <property type="component" value="Unassembled WGS sequence"/>
</dbReference>
<protein>
    <submittedName>
        <fullName evidence="3">Uncharacterized protein</fullName>
    </submittedName>
</protein>
<feature type="compositionally biased region" description="Low complexity" evidence="1">
    <location>
        <begin position="146"/>
        <end position="155"/>
    </location>
</feature>
<evidence type="ECO:0000256" key="2">
    <source>
        <dbReference type="SAM" id="Phobius"/>
    </source>
</evidence>